<evidence type="ECO:0008006" key="4">
    <source>
        <dbReference type="Google" id="ProtNLM"/>
    </source>
</evidence>
<keyword evidence="1" id="KW-0812">Transmembrane</keyword>
<reference evidence="2 3" key="1">
    <citation type="submission" date="2013-01" db="EMBL/GenBank/DDBJ databases">
        <title>The Genome Sequence of Bacillus cereus TIAC219.</title>
        <authorList>
            <consortium name="The Broad Institute Genome Sequencing Platform"/>
            <consortium name="The Broad Institute Genome Sequencing Center for Infectious Disease"/>
            <person name="Feldgarden M."/>
            <person name="Van der Auwera G.A."/>
            <person name="Mahillon J."/>
            <person name="Duprez V."/>
            <person name="Timmery S."/>
            <person name="Mattelet C."/>
            <person name="Dierick K."/>
            <person name="Sun M."/>
            <person name="Yu Z."/>
            <person name="Zhu L."/>
            <person name="Hu X."/>
            <person name="Shank E.B."/>
            <person name="Swiecicka I."/>
            <person name="Hansen B.M."/>
            <person name="Andrup L."/>
            <person name="Walker B."/>
            <person name="Young S.K."/>
            <person name="Zeng Q."/>
            <person name="Gargeya S."/>
            <person name="Fitzgerald M."/>
            <person name="Haas B."/>
            <person name="Abouelleil A."/>
            <person name="Alvarado L."/>
            <person name="Arachchi H.M."/>
            <person name="Berlin A.M."/>
            <person name="Chapman S.B."/>
            <person name="Dewar J."/>
            <person name="Goldberg J."/>
            <person name="Griggs A."/>
            <person name="Gujja S."/>
            <person name="Hansen M."/>
            <person name="Howarth C."/>
            <person name="Imamovic A."/>
            <person name="Larimer J."/>
            <person name="McCowan C."/>
            <person name="Murphy C."/>
            <person name="Neiman D."/>
            <person name="Pearson M."/>
            <person name="Priest M."/>
            <person name="Roberts A."/>
            <person name="Saif S."/>
            <person name="Shea T."/>
            <person name="Sisk P."/>
            <person name="Sykes S."/>
            <person name="Wortman J."/>
            <person name="Nusbaum C."/>
            <person name="Birren B."/>
        </authorList>
    </citation>
    <scope>NUCLEOTIDE SEQUENCE [LARGE SCALE GENOMIC DNA]</scope>
    <source>
        <strain evidence="2 3">TIAC219</strain>
    </source>
</reference>
<dbReference type="Pfam" id="PF13129">
    <property type="entry name" value="DUF3953"/>
    <property type="match status" value="1"/>
</dbReference>
<gene>
    <name evidence="2" type="ORF">IAY_06819</name>
</gene>
<dbReference type="InterPro" id="IPR025018">
    <property type="entry name" value="DUF3953"/>
</dbReference>
<comment type="caution">
    <text evidence="2">The sequence shown here is derived from an EMBL/GenBank/DDBJ whole genome shotgun (WGS) entry which is preliminary data.</text>
</comment>
<proteinExistence type="predicted"/>
<dbReference type="AlphaFoldDB" id="A0ABC9SNY9"/>
<dbReference type="Proteomes" id="UP000014060">
    <property type="component" value="Unassembled WGS sequence"/>
</dbReference>
<evidence type="ECO:0000313" key="2">
    <source>
        <dbReference type="EMBL" id="EOQ54383.1"/>
    </source>
</evidence>
<feature type="transmembrane region" description="Helical" evidence="1">
    <location>
        <begin position="58"/>
        <end position="75"/>
    </location>
</feature>
<feature type="transmembrane region" description="Helical" evidence="1">
    <location>
        <begin position="28"/>
        <end position="46"/>
    </location>
</feature>
<protein>
    <recommendedName>
        <fullName evidence="4">DUF3953 domain-containing protein</fullName>
    </recommendedName>
</protein>
<accession>A0ABC9SNY9</accession>
<evidence type="ECO:0000256" key="1">
    <source>
        <dbReference type="SAM" id="Phobius"/>
    </source>
</evidence>
<organism evidence="2 3">
    <name type="scientific">Bacillus cereus TIAC219</name>
    <dbReference type="NCBI Taxonomy" id="718222"/>
    <lineage>
        <taxon>Bacteria</taxon>
        <taxon>Bacillati</taxon>
        <taxon>Bacillota</taxon>
        <taxon>Bacilli</taxon>
        <taxon>Bacillales</taxon>
        <taxon>Bacillaceae</taxon>
        <taxon>Bacillus</taxon>
        <taxon>Bacillus cereus group</taxon>
    </lineage>
</organism>
<name>A0ABC9SNY9_BACCE</name>
<feature type="transmembrane region" description="Helical" evidence="1">
    <location>
        <begin position="7"/>
        <end position="22"/>
    </location>
</feature>
<sequence>MINLLKFVFGLIGSVLAIYILITKTYDLLPLMSFFMGLMLFMMGIFDFKENRKITGYTLFLASGFVIFVAVYTFVT</sequence>
<evidence type="ECO:0000313" key="3">
    <source>
        <dbReference type="Proteomes" id="UP000014060"/>
    </source>
</evidence>
<dbReference type="EMBL" id="AHCJ01000121">
    <property type="protein sequence ID" value="EOQ54383.1"/>
    <property type="molecule type" value="Genomic_DNA"/>
</dbReference>
<keyword evidence="1" id="KW-1133">Transmembrane helix</keyword>
<keyword evidence="1" id="KW-0472">Membrane</keyword>
<dbReference type="RefSeq" id="WP_000609157.1">
    <property type="nucleotide sequence ID" value="NZ_KB976031.1"/>
</dbReference>